<dbReference type="EMBL" id="JACATZ010000001">
    <property type="protein sequence ID" value="NWJ46585.1"/>
    <property type="molecule type" value="Genomic_DNA"/>
</dbReference>
<evidence type="ECO:0000313" key="8">
    <source>
        <dbReference type="Proteomes" id="UP001431572"/>
    </source>
</evidence>
<dbReference type="PROSITE" id="PS50983">
    <property type="entry name" value="FE_B12_PBP"/>
    <property type="match status" value="1"/>
</dbReference>
<proteinExistence type="inferred from homology"/>
<dbReference type="InterPro" id="IPR054828">
    <property type="entry name" value="Vit_B12_bind_prot"/>
</dbReference>
<evidence type="ECO:0000313" key="5">
    <source>
        <dbReference type="EMBL" id="NWJ46585.1"/>
    </source>
</evidence>
<protein>
    <submittedName>
        <fullName evidence="5">ABC transporter substrate-binding protein</fullName>
    </submittedName>
</protein>
<dbReference type="InterPro" id="IPR002491">
    <property type="entry name" value="ABC_transptr_periplasmic_BD"/>
</dbReference>
<organism evidence="5 7">
    <name type="scientific">Candidatus Chlorohelix allophototropha</name>
    <dbReference type="NCBI Taxonomy" id="3003348"/>
    <lineage>
        <taxon>Bacteria</taxon>
        <taxon>Bacillati</taxon>
        <taxon>Chloroflexota</taxon>
        <taxon>Chloroflexia</taxon>
        <taxon>Candidatus Chloroheliales</taxon>
        <taxon>Candidatus Chloroheliaceae</taxon>
        <taxon>Candidatus Chlorohelix</taxon>
    </lineage>
</organism>
<reference evidence="5 7" key="1">
    <citation type="submission" date="2020-06" db="EMBL/GenBank/DDBJ databases">
        <title>Anoxygenic phototrophic Chloroflexota member uses a Type I reaction center.</title>
        <authorList>
            <person name="Tsuji J.M."/>
            <person name="Shaw N.A."/>
            <person name="Nagashima S."/>
            <person name="Venkiteswaran J."/>
            <person name="Schiff S.L."/>
            <person name="Hanada S."/>
            <person name="Tank M."/>
            <person name="Neufeld J.D."/>
        </authorList>
    </citation>
    <scope>NUCLEOTIDE SEQUENCE [LARGE SCALE GENOMIC DNA]</scope>
    <source>
        <strain evidence="5">L227-S17</strain>
    </source>
</reference>
<dbReference type="CDD" id="cd01143">
    <property type="entry name" value="YvrC"/>
    <property type="match status" value="1"/>
</dbReference>
<evidence type="ECO:0000313" key="6">
    <source>
        <dbReference type="EMBL" id="WJW65955.1"/>
    </source>
</evidence>
<sequence length="340" mass="35572">MKKSYLTRWFGTALLILTVLLVACGDNTATSVPATTTTKVATTSAATTASALTTTAAATTAATFPLELKDDAGRTVKLAKAATKIVSLAPSSTEILYALGLAEQVVGVDQFSNYPPEAAKKEQVGSFADINLEKVISLSPDLVLATSLHLKTVVPTLEQRNINVIVFDPKDLAGVVANIKLVGKAAGVPDKGDTEAKNFQNRLDNVASKVKNASKKVTVFFDLGDLYTVAAGSFLNDMIEKAGGVNIAPAGTNPYPQLTNEVIIAADPQVIILSSGDGGFVKDDAAAISTVTARAGWDKLTAVKNKNIRTVIADLTNRPGPRAAEGVEQIALALYPDLFK</sequence>
<dbReference type="NCBIfam" id="NF038402">
    <property type="entry name" value="TroA_like"/>
    <property type="match status" value="1"/>
</dbReference>
<keyword evidence="8" id="KW-1185">Reference proteome</keyword>
<gene>
    <name evidence="5" type="ORF">HXX08_11955</name>
    <name evidence="6" type="ORF">OZ401_001735</name>
</gene>
<dbReference type="Pfam" id="PF01497">
    <property type="entry name" value="Peripla_BP_2"/>
    <property type="match status" value="1"/>
</dbReference>
<dbReference type="PROSITE" id="PS51257">
    <property type="entry name" value="PROKAR_LIPOPROTEIN"/>
    <property type="match status" value="1"/>
</dbReference>
<dbReference type="Proteomes" id="UP001431572">
    <property type="component" value="Chromosome 1"/>
</dbReference>
<evidence type="ECO:0000259" key="4">
    <source>
        <dbReference type="PROSITE" id="PS50983"/>
    </source>
</evidence>
<dbReference type="PANTHER" id="PTHR30535:SF34">
    <property type="entry name" value="MOLYBDATE-BINDING PROTEIN MOLA"/>
    <property type="match status" value="1"/>
</dbReference>
<dbReference type="AlphaFoldDB" id="A0A8T7M3P5"/>
<accession>A0A8T7M3P5</accession>
<name>A0A8T7M3P5_9CHLR</name>
<dbReference type="SUPFAM" id="SSF53807">
    <property type="entry name" value="Helical backbone' metal receptor"/>
    <property type="match status" value="1"/>
</dbReference>
<dbReference type="PANTHER" id="PTHR30535">
    <property type="entry name" value="VITAMIN B12-BINDING PROTEIN"/>
    <property type="match status" value="1"/>
</dbReference>
<evidence type="ECO:0000256" key="1">
    <source>
        <dbReference type="ARBA" id="ARBA00008814"/>
    </source>
</evidence>
<keyword evidence="2 3" id="KW-0732">Signal</keyword>
<reference evidence="6" key="2">
    <citation type="journal article" date="2024" name="Nature">
        <title>Anoxygenic phototroph of the Chloroflexota uses a type I reaction centre.</title>
        <authorList>
            <person name="Tsuji J.M."/>
            <person name="Shaw N.A."/>
            <person name="Nagashima S."/>
            <person name="Venkiteswaran J.J."/>
            <person name="Schiff S.L."/>
            <person name="Watanabe T."/>
            <person name="Fukui M."/>
            <person name="Hanada S."/>
            <person name="Tank M."/>
            <person name="Neufeld J.D."/>
        </authorList>
    </citation>
    <scope>NUCLEOTIDE SEQUENCE</scope>
    <source>
        <strain evidence="6">L227-S17</strain>
    </source>
</reference>
<feature type="domain" description="Fe/B12 periplasmic-binding" evidence="4">
    <location>
        <begin position="84"/>
        <end position="338"/>
    </location>
</feature>
<evidence type="ECO:0000313" key="7">
    <source>
        <dbReference type="Proteomes" id="UP000521676"/>
    </source>
</evidence>
<dbReference type="EMBL" id="CP128399">
    <property type="protein sequence ID" value="WJW65955.1"/>
    <property type="molecule type" value="Genomic_DNA"/>
</dbReference>
<dbReference type="GO" id="GO:0071281">
    <property type="term" value="P:cellular response to iron ion"/>
    <property type="evidence" value="ECO:0007669"/>
    <property type="project" value="TreeGrafter"/>
</dbReference>
<dbReference type="RefSeq" id="WP_341467842.1">
    <property type="nucleotide sequence ID" value="NZ_CP128399.1"/>
</dbReference>
<evidence type="ECO:0000256" key="3">
    <source>
        <dbReference type="SAM" id="SignalP"/>
    </source>
</evidence>
<feature type="signal peptide" evidence="3">
    <location>
        <begin position="1"/>
        <end position="29"/>
    </location>
</feature>
<dbReference type="Gene3D" id="3.40.50.1980">
    <property type="entry name" value="Nitrogenase molybdenum iron protein domain"/>
    <property type="match status" value="2"/>
</dbReference>
<evidence type="ECO:0000256" key="2">
    <source>
        <dbReference type="ARBA" id="ARBA00022729"/>
    </source>
</evidence>
<dbReference type="InterPro" id="IPR050902">
    <property type="entry name" value="ABC_Transporter_SBP"/>
</dbReference>
<dbReference type="Proteomes" id="UP000521676">
    <property type="component" value="Unassembled WGS sequence"/>
</dbReference>
<feature type="chain" id="PRO_5035737983" evidence="3">
    <location>
        <begin position="30"/>
        <end position="340"/>
    </location>
</feature>
<comment type="similarity">
    <text evidence="1">Belongs to the bacterial solute-binding protein 8 family.</text>
</comment>